<feature type="compositionally biased region" description="Polar residues" evidence="1">
    <location>
        <begin position="269"/>
        <end position="308"/>
    </location>
</feature>
<dbReference type="STRING" id="1036808.A0A0C3DBA0"/>
<feature type="region of interest" description="Disordered" evidence="1">
    <location>
        <begin position="1"/>
        <end position="83"/>
    </location>
</feature>
<dbReference type="Proteomes" id="UP000053989">
    <property type="component" value="Unassembled WGS sequence"/>
</dbReference>
<dbReference type="AlphaFoldDB" id="A0A0C3DBA0"/>
<feature type="region of interest" description="Disordered" evidence="1">
    <location>
        <begin position="105"/>
        <end position="334"/>
    </location>
</feature>
<protein>
    <submittedName>
        <fullName evidence="2">Uncharacterized protein</fullName>
    </submittedName>
</protein>
<feature type="compositionally biased region" description="Basic and acidic residues" evidence="1">
    <location>
        <begin position="229"/>
        <end position="238"/>
    </location>
</feature>
<dbReference type="InParanoid" id="A0A0C3DBA0"/>
<evidence type="ECO:0000256" key="1">
    <source>
        <dbReference type="SAM" id="MobiDB-lite"/>
    </source>
</evidence>
<feature type="compositionally biased region" description="Low complexity" evidence="1">
    <location>
        <begin position="41"/>
        <end position="65"/>
    </location>
</feature>
<accession>A0A0C3DBA0</accession>
<evidence type="ECO:0000313" key="3">
    <source>
        <dbReference type="Proteomes" id="UP000053989"/>
    </source>
</evidence>
<feature type="compositionally biased region" description="Polar residues" evidence="1">
    <location>
        <begin position="116"/>
        <end position="128"/>
    </location>
</feature>
<dbReference type="HOGENOM" id="CLU_519872_0_0_1"/>
<feature type="region of interest" description="Disordered" evidence="1">
    <location>
        <begin position="356"/>
        <end position="450"/>
    </location>
</feature>
<sequence length="524" mass="55165">MEMGKDIGYLHGRNKGYVNGSRGDLGEESEPPYTVTSTHFPPSNGASASSSSSSERNRPRSPNHSAPTASTRTTMYSPAKMLSDVPPDGWIPEADASLIIRLPPPHELTRLPPTPGTRSPALSNVSTSPPLPPIPVPVHIEGSVRMVPEPRSPGYPMSEIPTERRPPRVRRRSSGDSMSSSTRTSELDLLNAPEHYTIRGNRSSGLSAIPEVASFQESLTPSNDSSRQSLEDRVDEAGFVHVSMPTPRTLAESSASSKASRSTSQSLSVEQTRPASTSSSGTVNITIQPPSRPASNVSQSTTSGTRTHLLSPADANRPIPLPSHTEQTPAMVPLPPTGSTIPMSLPDGCLPPGFVPTGPPTPLTHTSSERSTMRENVPSSTTGSYHHRSPSHLSYSGSTVAAPLPNGGSVKGDTPVVIPPPLDRFARREESDDSSTDADSFTPPPTRYRVPSTAYTAAGIALPPSGYTAAGMTLPPSSVSGTPYSYARSPGVDTLYMNLNGNAGVTPAALGRTKSFSTDRGTSV</sequence>
<dbReference type="OrthoDB" id="3268221at2759"/>
<proteinExistence type="predicted"/>
<organism evidence="2 3">
    <name type="scientific">Scleroderma citrinum Foug A</name>
    <dbReference type="NCBI Taxonomy" id="1036808"/>
    <lineage>
        <taxon>Eukaryota</taxon>
        <taxon>Fungi</taxon>
        <taxon>Dikarya</taxon>
        <taxon>Basidiomycota</taxon>
        <taxon>Agaricomycotina</taxon>
        <taxon>Agaricomycetes</taxon>
        <taxon>Agaricomycetidae</taxon>
        <taxon>Boletales</taxon>
        <taxon>Sclerodermatineae</taxon>
        <taxon>Sclerodermataceae</taxon>
        <taxon>Scleroderma</taxon>
    </lineage>
</organism>
<feature type="compositionally biased region" description="Low complexity" evidence="1">
    <location>
        <begin position="175"/>
        <end position="184"/>
    </location>
</feature>
<feature type="compositionally biased region" description="Polar residues" evidence="1">
    <location>
        <begin position="215"/>
        <end position="228"/>
    </location>
</feature>
<reference evidence="3" key="2">
    <citation type="submission" date="2015-01" db="EMBL/GenBank/DDBJ databases">
        <title>Evolutionary Origins and Diversification of the Mycorrhizal Mutualists.</title>
        <authorList>
            <consortium name="DOE Joint Genome Institute"/>
            <consortium name="Mycorrhizal Genomics Consortium"/>
            <person name="Kohler A."/>
            <person name="Kuo A."/>
            <person name="Nagy L.G."/>
            <person name="Floudas D."/>
            <person name="Copeland A."/>
            <person name="Barry K.W."/>
            <person name="Cichocki N."/>
            <person name="Veneault-Fourrey C."/>
            <person name="LaButti K."/>
            <person name="Lindquist E.A."/>
            <person name="Lipzen A."/>
            <person name="Lundell T."/>
            <person name="Morin E."/>
            <person name="Murat C."/>
            <person name="Riley R."/>
            <person name="Ohm R."/>
            <person name="Sun H."/>
            <person name="Tunlid A."/>
            <person name="Henrissat B."/>
            <person name="Grigoriev I.V."/>
            <person name="Hibbett D.S."/>
            <person name="Martin F."/>
        </authorList>
    </citation>
    <scope>NUCLEOTIDE SEQUENCE [LARGE SCALE GENOMIC DNA]</scope>
    <source>
        <strain evidence="3">Foug A</strain>
    </source>
</reference>
<keyword evidence="3" id="KW-1185">Reference proteome</keyword>
<gene>
    <name evidence="2" type="ORF">SCLCIDRAFT_1222646</name>
</gene>
<evidence type="ECO:0000313" key="2">
    <source>
        <dbReference type="EMBL" id="KIM53669.1"/>
    </source>
</evidence>
<feature type="compositionally biased region" description="Low complexity" evidence="1">
    <location>
        <begin position="251"/>
        <end position="268"/>
    </location>
</feature>
<dbReference type="EMBL" id="KN822174">
    <property type="protein sequence ID" value="KIM53669.1"/>
    <property type="molecule type" value="Genomic_DNA"/>
</dbReference>
<feature type="compositionally biased region" description="Polar residues" evidence="1">
    <location>
        <begin position="66"/>
        <end position="76"/>
    </location>
</feature>
<name>A0A0C3DBA0_9AGAM</name>
<reference evidence="2 3" key="1">
    <citation type="submission" date="2014-04" db="EMBL/GenBank/DDBJ databases">
        <authorList>
            <consortium name="DOE Joint Genome Institute"/>
            <person name="Kuo A."/>
            <person name="Kohler A."/>
            <person name="Nagy L.G."/>
            <person name="Floudas D."/>
            <person name="Copeland A."/>
            <person name="Barry K.W."/>
            <person name="Cichocki N."/>
            <person name="Veneault-Fourrey C."/>
            <person name="LaButti K."/>
            <person name="Lindquist E.A."/>
            <person name="Lipzen A."/>
            <person name="Lundell T."/>
            <person name="Morin E."/>
            <person name="Murat C."/>
            <person name="Sun H."/>
            <person name="Tunlid A."/>
            <person name="Henrissat B."/>
            <person name="Grigoriev I.V."/>
            <person name="Hibbett D.S."/>
            <person name="Martin F."/>
            <person name="Nordberg H.P."/>
            <person name="Cantor M.N."/>
            <person name="Hua S.X."/>
        </authorList>
    </citation>
    <scope>NUCLEOTIDE SEQUENCE [LARGE SCALE GENOMIC DNA]</scope>
    <source>
        <strain evidence="2 3">Foug A</strain>
    </source>
</reference>